<dbReference type="Pfam" id="PF06182">
    <property type="entry name" value="ABC2_membrane_6"/>
    <property type="match status" value="1"/>
</dbReference>
<keyword evidence="3" id="KW-1185">Reference proteome</keyword>
<evidence type="ECO:0000313" key="3">
    <source>
        <dbReference type="Proteomes" id="UP000587760"/>
    </source>
</evidence>
<reference evidence="2 3" key="1">
    <citation type="submission" date="2020-08" db="EMBL/GenBank/DDBJ databases">
        <title>Genomic Encyclopedia of Type Strains, Phase IV (KMG-IV): sequencing the most valuable type-strain genomes for metagenomic binning, comparative biology and taxonomic classification.</title>
        <authorList>
            <person name="Goeker M."/>
        </authorList>
    </citation>
    <scope>NUCLEOTIDE SEQUENCE [LARGE SCALE GENOMIC DNA]</scope>
    <source>
        <strain evidence="2 3">DSM 2461</strain>
    </source>
</reference>
<accession>A0A841R9U8</accession>
<evidence type="ECO:0000313" key="2">
    <source>
        <dbReference type="EMBL" id="MBB6480536.1"/>
    </source>
</evidence>
<gene>
    <name evidence="2" type="ORF">HNR50_002199</name>
</gene>
<protein>
    <submittedName>
        <fullName evidence="2">ABC-2 type transport system permease protein</fullName>
    </submittedName>
</protein>
<keyword evidence="1" id="KW-0472">Membrane</keyword>
<dbReference type="InterPro" id="IPR010390">
    <property type="entry name" value="ABC-2_transporter-like"/>
</dbReference>
<feature type="transmembrane region" description="Helical" evidence="1">
    <location>
        <begin position="20"/>
        <end position="44"/>
    </location>
</feature>
<dbReference type="EMBL" id="JACHGJ010000003">
    <property type="protein sequence ID" value="MBB6480536.1"/>
    <property type="molecule type" value="Genomic_DNA"/>
</dbReference>
<comment type="caution">
    <text evidence="2">The sequence shown here is derived from an EMBL/GenBank/DDBJ whole genome shotgun (WGS) entry which is preliminary data.</text>
</comment>
<dbReference type="PANTHER" id="PTHR36832:SF2">
    <property type="entry name" value="INTEGRAL MEMBRANE PROTEIN"/>
    <property type="match status" value="1"/>
</dbReference>
<proteinExistence type="predicted"/>
<keyword evidence="1" id="KW-0812">Transmembrane</keyword>
<dbReference type="AlphaFoldDB" id="A0A841R9U8"/>
<organism evidence="2 3">
    <name type="scientific">Spirochaeta isovalerica</name>
    <dbReference type="NCBI Taxonomy" id="150"/>
    <lineage>
        <taxon>Bacteria</taxon>
        <taxon>Pseudomonadati</taxon>
        <taxon>Spirochaetota</taxon>
        <taxon>Spirochaetia</taxon>
        <taxon>Spirochaetales</taxon>
        <taxon>Spirochaetaceae</taxon>
        <taxon>Spirochaeta</taxon>
    </lineage>
</organism>
<feature type="transmembrane region" description="Helical" evidence="1">
    <location>
        <begin position="108"/>
        <end position="130"/>
    </location>
</feature>
<dbReference type="PANTHER" id="PTHR36832">
    <property type="entry name" value="SLR1174 PROTEIN-RELATED"/>
    <property type="match status" value="1"/>
</dbReference>
<name>A0A841R9U8_9SPIO</name>
<keyword evidence="1" id="KW-1133">Transmembrane helix</keyword>
<feature type="transmembrane region" description="Helical" evidence="1">
    <location>
        <begin position="150"/>
        <end position="178"/>
    </location>
</feature>
<dbReference type="RefSeq" id="WP_184746795.1">
    <property type="nucleotide sequence ID" value="NZ_JACHGJ010000003.1"/>
</dbReference>
<sequence length="271" mass="30640">MSPYSAVLKANFQVQLQYRAAAWAGIGTQLFFGFIKVMIFTGFFQSSVRRQPMDFSQVIDYLWLGQALLLILPFRIDRELTQLIRTGNLAYELSRPVDLYLFWYFRALAVRAGSVFLRVAPMIALTMFVFPRIGLENIALKPPGSLEVFLFFMLSLSSAFFLAAALSVLMSVTALWTISAEGVDQLLPSFVWIFSGIIIPLPFFPESLQLVFLFLPFRGMLDIPFRIYNGDLSGMAVFSSLMIQLFWIAALVLLGRIMVNRGLKRLIIQGG</sequence>
<feature type="transmembrane region" description="Helical" evidence="1">
    <location>
        <begin position="235"/>
        <end position="259"/>
    </location>
</feature>
<feature type="transmembrane region" description="Helical" evidence="1">
    <location>
        <begin position="190"/>
        <end position="215"/>
    </location>
</feature>
<dbReference type="Proteomes" id="UP000587760">
    <property type="component" value="Unassembled WGS sequence"/>
</dbReference>
<evidence type="ECO:0000256" key="1">
    <source>
        <dbReference type="SAM" id="Phobius"/>
    </source>
</evidence>